<sequence>MRLRSLLVCAIVANISGALKCLEGQDCIEDASCGGCEGIACTRIESTDPEDNSRVALTCIPTDARFVAYERPEGCVHTTNKKLLCTCFDDYCNAAALSRSSIFQSISFFLLGIGRRLNRQSSSIPPMQLLYSLLILPFFVESRKNPLDCFIVSTGHALLGTAFSAPRVPNLQSCLRQCLRRTKCRSLLYYRSKNVCVLNSRTRDEKKSGYVSTEGLAETSDYYERICYDRPRAVARAANTAQECFTVESGKVLIGIVDQQIKNVKTLEKCMRACQDSKRKSDRVCKSAMYYEKEQECILASQNKGDSPGLYIEDENSIYLENACFAEEKETTATATMDILTEQTTTTGSSVVVDTIPEVEVEDVSTMTTEIPSTTTTVRTTTNKQKLPDHLFLPDLIPPPVMNVEPPPVEDSGYVIAPQYTVTKNMGTVRKSEIISPHMIDNYGVERKRDQKKPVKTNKSEPTQIVLPPLFDLPQLGDLHTRRLRHPAVKDCFREISSVDPGTMTGRVVKAYSMEQCVDICRLCNRCLRRKPCLTVAFHEKAYACGLSSESSDIAPEFPQISKTDTESIVFFSRGHSRMEECVRLSSDDLRSQLQEERANFAEKQKVLLEAKSKINRGKLSSVSSVTEKSLNVFLRSCCEETEKEQAYVSNVIERVRITATHTKNSLEKVSQHGQKLLKNVHSDVVELSENLQRVRSGQTTLSSILERRDARGCALRERRDDTLRSLTFQFDWVGKVFNKIESRIDSKIVQLKTHVAESEQMAKVIDMEVFTIEQELEQGESAMLTHKSDVQAVQDQLRKTAAEYDQLQNQLTNRNKAKECAESDQASIEMEVTELRESTRKMFEEVSAKVASVEENKLQINLLSTSIAELNDVILATETDVHKLGKTLSDLEESSKINSDEVVQSLEREVEDVCNELSADAIRADVMDNMFGSEINITPEEWRASIENAITVENSNNEFSGSHSSLLMELEAAKTELEKALQDQKNEQEEHDASQSRMRNLKKRIDEDQESRDENLRMVESRIEEAMKELEELTNAKCSEATEAVVTDAIPTDAAANDAVAADAIASKAVADSFVTPNPARHSSLQDLRKASVEASRIISDDSDVESVKKSVIDLPEGIVKRNAATQQCSIVRSPDESFIEPADELAAIEGTSTETVAADNVDGDATMEGIPLSASIDHALVDDKVGNWIRTTPDSVSPGSGTTAEMMEDRFPTNIFNETNALNETDITMDMEDGELNLSMMEMPTATSNKTLSPPPVRQSSSKASIFMNDSDSDANASKHLRWTIEGPDSSYSALEIHICWKVEREARMDPPIQTEYLRSGGAMILIFMVLQE</sequence>
<organism evidence="4 5">
    <name type="scientific">Pristionchus pacificus</name>
    <name type="common">Parasitic nematode worm</name>
    <dbReference type="NCBI Taxonomy" id="54126"/>
    <lineage>
        <taxon>Eukaryota</taxon>
        <taxon>Metazoa</taxon>
        <taxon>Ecdysozoa</taxon>
        <taxon>Nematoda</taxon>
        <taxon>Chromadorea</taxon>
        <taxon>Rhabditida</taxon>
        <taxon>Rhabditina</taxon>
        <taxon>Diplogasteromorpha</taxon>
        <taxon>Diplogasteroidea</taxon>
        <taxon>Neodiplogasteridae</taxon>
        <taxon>Pristionchus</taxon>
    </lineage>
</organism>
<feature type="compositionally biased region" description="Basic and acidic residues" evidence="2">
    <location>
        <begin position="980"/>
        <end position="995"/>
    </location>
</feature>
<reference evidence="5" key="1">
    <citation type="journal article" date="2008" name="Nat. Genet.">
        <title>The Pristionchus pacificus genome provides a unique perspective on nematode lifestyle and parasitism.</title>
        <authorList>
            <person name="Dieterich C."/>
            <person name="Clifton S.W."/>
            <person name="Schuster L.N."/>
            <person name="Chinwalla A."/>
            <person name="Delehaunty K."/>
            <person name="Dinkelacker I."/>
            <person name="Fulton L."/>
            <person name="Fulton R."/>
            <person name="Godfrey J."/>
            <person name="Minx P."/>
            <person name="Mitreva M."/>
            <person name="Roeseler W."/>
            <person name="Tian H."/>
            <person name="Witte H."/>
            <person name="Yang S.P."/>
            <person name="Wilson R.K."/>
            <person name="Sommer R.J."/>
        </authorList>
    </citation>
    <scope>NUCLEOTIDE SEQUENCE [LARGE SCALE GENOMIC DNA]</scope>
    <source>
        <strain evidence="5">PS312</strain>
    </source>
</reference>
<gene>
    <name evidence="4" type="primary">WBGene00103719</name>
</gene>
<dbReference type="PROSITE" id="PS50948">
    <property type="entry name" value="PAN"/>
    <property type="match status" value="2"/>
</dbReference>
<dbReference type="GO" id="GO:0009653">
    <property type="term" value="P:anatomical structure morphogenesis"/>
    <property type="evidence" value="ECO:0000318"/>
    <property type="project" value="GO_Central"/>
</dbReference>
<feature type="region of interest" description="Disordered" evidence="2">
    <location>
        <begin position="980"/>
        <end position="1015"/>
    </location>
</feature>
<keyword evidence="5" id="KW-1185">Reference proteome</keyword>
<evidence type="ECO:0000256" key="2">
    <source>
        <dbReference type="SAM" id="MobiDB-lite"/>
    </source>
</evidence>
<feature type="chain" id="PRO_5043388655" evidence="3">
    <location>
        <begin position="19"/>
        <end position="1335"/>
    </location>
</feature>
<feature type="coiled-coil region" evidence="1">
    <location>
        <begin position="791"/>
        <end position="825"/>
    </location>
</feature>
<keyword evidence="1" id="KW-0175">Coiled coil</keyword>
<evidence type="ECO:0000256" key="3">
    <source>
        <dbReference type="SAM" id="SignalP"/>
    </source>
</evidence>
<feature type="signal peptide" evidence="3">
    <location>
        <begin position="1"/>
        <end position="18"/>
    </location>
</feature>
<name>A0A2A6CS22_PRIPA</name>
<evidence type="ECO:0000256" key="1">
    <source>
        <dbReference type="SAM" id="Coils"/>
    </source>
</evidence>
<evidence type="ECO:0000313" key="4">
    <source>
        <dbReference type="EnsemblMetazoa" id="PPA14165.1"/>
    </source>
</evidence>
<dbReference type="PANTHER" id="PTHR47327">
    <property type="entry name" value="FI18240P1-RELATED"/>
    <property type="match status" value="1"/>
</dbReference>
<dbReference type="InterPro" id="IPR003609">
    <property type="entry name" value="Pan_app"/>
</dbReference>
<dbReference type="Pfam" id="PF00024">
    <property type="entry name" value="PAN_1"/>
    <property type="match status" value="2"/>
</dbReference>
<dbReference type="Gene3D" id="3.50.4.10">
    <property type="entry name" value="Hepatocyte Growth Factor"/>
    <property type="match status" value="2"/>
</dbReference>
<keyword evidence="3" id="KW-0732">Signal</keyword>
<proteinExistence type="predicted"/>
<protein>
    <submittedName>
        <fullName evidence="4">Uncharacterized protein</fullName>
    </submittedName>
</protein>
<dbReference type="PANTHER" id="PTHR47327:SF12">
    <property type="entry name" value="APPLE DOMAIN-CONTAINING PROTEIN"/>
    <property type="match status" value="1"/>
</dbReference>
<dbReference type="Proteomes" id="UP000005239">
    <property type="component" value="Unassembled WGS sequence"/>
</dbReference>
<accession>A0A8R1UAW9</accession>
<dbReference type="InterPro" id="IPR052774">
    <property type="entry name" value="Celegans_DevNeuronal_Protein"/>
</dbReference>
<dbReference type="CDD" id="cd01099">
    <property type="entry name" value="PAN_AP_HGF"/>
    <property type="match status" value="2"/>
</dbReference>
<dbReference type="SUPFAM" id="SSF57414">
    <property type="entry name" value="Hairpin loop containing domain-like"/>
    <property type="match status" value="2"/>
</dbReference>
<dbReference type="EnsemblMetazoa" id="PPA14165.1">
    <property type="protein sequence ID" value="PPA14165.1"/>
    <property type="gene ID" value="WBGene00103719"/>
</dbReference>
<reference evidence="4" key="2">
    <citation type="submission" date="2022-06" db="UniProtKB">
        <authorList>
            <consortium name="EnsemblMetazoa"/>
        </authorList>
    </citation>
    <scope>IDENTIFICATION</scope>
    <source>
        <strain evidence="4">PS312</strain>
    </source>
</reference>
<accession>A0A2A6CS22</accession>
<dbReference type="SMART" id="SM00473">
    <property type="entry name" value="PAN_AP"/>
    <property type="match status" value="3"/>
</dbReference>
<evidence type="ECO:0000313" key="5">
    <source>
        <dbReference type="Proteomes" id="UP000005239"/>
    </source>
</evidence>